<proteinExistence type="predicted"/>
<dbReference type="AlphaFoldDB" id="A0A381W3L0"/>
<reference evidence="1" key="1">
    <citation type="submission" date="2018-05" db="EMBL/GenBank/DDBJ databases">
        <authorList>
            <person name="Lanie J.A."/>
            <person name="Ng W.-L."/>
            <person name="Kazmierczak K.M."/>
            <person name="Andrzejewski T.M."/>
            <person name="Davidsen T.M."/>
            <person name="Wayne K.J."/>
            <person name="Tettelin H."/>
            <person name="Glass J.I."/>
            <person name="Rusch D."/>
            <person name="Podicherti R."/>
            <person name="Tsui H.-C.T."/>
            <person name="Winkler M.E."/>
        </authorList>
    </citation>
    <scope>NUCLEOTIDE SEQUENCE</scope>
</reference>
<evidence type="ECO:0000313" key="1">
    <source>
        <dbReference type="EMBL" id="SVA47120.1"/>
    </source>
</evidence>
<gene>
    <name evidence="1" type="ORF">METZ01_LOCUS99974</name>
</gene>
<protein>
    <recommendedName>
        <fullName evidence="2">NOG1 N-terminal helical domain-containing protein</fullName>
    </recommendedName>
</protein>
<evidence type="ECO:0008006" key="2">
    <source>
        <dbReference type="Google" id="ProtNLM"/>
    </source>
</evidence>
<dbReference type="EMBL" id="UINC01010607">
    <property type="protein sequence ID" value="SVA47120.1"/>
    <property type="molecule type" value="Genomic_DNA"/>
</dbReference>
<name>A0A381W3L0_9ZZZZ</name>
<accession>A0A381W3L0</accession>
<sequence length="67" mass="8198">MTKNNLKKNFKNFEKAVDKMFIDILKDISIRHNISIEDLKKYYPNNFFDHYEQIVMQKQSTEKIEEI</sequence>
<organism evidence="1">
    <name type="scientific">marine metagenome</name>
    <dbReference type="NCBI Taxonomy" id="408172"/>
    <lineage>
        <taxon>unclassified sequences</taxon>
        <taxon>metagenomes</taxon>
        <taxon>ecological metagenomes</taxon>
    </lineage>
</organism>